<proteinExistence type="predicted"/>
<dbReference type="EMBL" id="HACA01004905">
    <property type="protein sequence ID" value="CDW22266.1"/>
    <property type="molecule type" value="Transcribed_RNA"/>
</dbReference>
<feature type="region of interest" description="Disordered" evidence="1">
    <location>
        <begin position="1"/>
        <end position="75"/>
    </location>
</feature>
<accession>A0A0K2T9W1</accession>
<name>A0A0K2T9W1_LEPSM</name>
<reference evidence="2" key="1">
    <citation type="submission" date="2014-05" db="EMBL/GenBank/DDBJ databases">
        <authorList>
            <person name="Chronopoulou M."/>
        </authorList>
    </citation>
    <scope>NUCLEOTIDE SEQUENCE</scope>
    <source>
        <tissue evidence="2">Whole organism</tissue>
    </source>
</reference>
<feature type="compositionally biased region" description="Polar residues" evidence="1">
    <location>
        <begin position="47"/>
        <end position="75"/>
    </location>
</feature>
<evidence type="ECO:0000313" key="2">
    <source>
        <dbReference type="EMBL" id="CDW22266.1"/>
    </source>
</evidence>
<protein>
    <submittedName>
        <fullName evidence="2">Uncharacterized protein</fullName>
    </submittedName>
</protein>
<evidence type="ECO:0000256" key="1">
    <source>
        <dbReference type="SAM" id="MobiDB-lite"/>
    </source>
</evidence>
<sequence>MVVDIMKSEPRYDAPQPPQTANTTTSTPNQHHHIHHHHSRMPPLPPSSGQQQVIVAGQQHNSLQRPGSLQQQNGINGVAIVNGQPPLETEPDNDKWWWICCLEFCFCLL</sequence>
<feature type="compositionally biased region" description="Basic residues" evidence="1">
    <location>
        <begin position="30"/>
        <end position="40"/>
    </location>
</feature>
<feature type="compositionally biased region" description="Basic and acidic residues" evidence="1">
    <location>
        <begin position="1"/>
        <end position="12"/>
    </location>
</feature>
<organism evidence="2">
    <name type="scientific">Lepeophtheirus salmonis</name>
    <name type="common">Salmon louse</name>
    <name type="synonym">Caligus salmonis</name>
    <dbReference type="NCBI Taxonomy" id="72036"/>
    <lineage>
        <taxon>Eukaryota</taxon>
        <taxon>Metazoa</taxon>
        <taxon>Ecdysozoa</taxon>
        <taxon>Arthropoda</taxon>
        <taxon>Crustacea</taxon>
        <taxon>Multicrustacea</taxon>
        <taxon>Hexanauplia</taxon>
        <taxon>Copepoda</taxon>
        <taxon>Siphonostomatoida</taxon>
        <taxon>Caligidae</taxon>
        <taxon>Lepeophtheirus</taxon>
    </lineage>
</organism>
<dbReference type="AlphaFoldDB" id="A0A0K2T9W1"/>
<feature type="compositionally biased region" description="Low complexity" evidence="1">
    <location>
        <begin position="19"/>
        <end position="29"/>
    </location>
</feature>